<reference evidence="7 8" key="1">
    <citation type="submission" date="2017-02" db="EMBL/GenBank/DDBJ databases">
        <authorList>
            <person name="Peterson S.W."/>
        </authorList>
    </citation>
    <scope>NUCLEOTIDE SEQUENCE [LARGE SCALE GENOMIC DNA]</scope>
    <source>
        <strain evidence="7 8">ATCC BAA-908</strain>
    </source>
</reference>
<feature type="transmembrane region" description="Helical" evidence="6">
    <location>
        <begin position="221"/>
        <end position="243"/>
    </location>
</feature>
<feature type="transmembrane region" description="Helical" evidence="6">
    <location>
        <begin position="320"/>
        <end position="350"/>
    </location>
</feature>
<evidence type="ECO:0000256" key="1">
    <source>
        <dbReference type="ARBA" id="ARBA00004141"/>
    </source>
</evidence>
<feature type="transmembrane region" description="Helical" evidence="6">
    <location>
        <begin position="249"/>
        <end position="271"/>
    </location>
</feature>
<keyword evidence="4 6" id="KW-1133">Transmembrane helix</keyword>
<evidence type="ECO:0000313" key="8">
    <source>
        <dbReference type="Proteomes" id="UP000190423"/>
    </source>
</evidence>
<dbReference type="GeneID" id="78315903"/>
<comment type="subcellular location">
    <subcellularLocation>
        <location evidence="1">Membrane</location>
        <topology evidence="1">Multi-pass membrane protein</topology>
    </subcellularLocation>
</comment>
<feature type="transmembrane region" description="Helical" evidence="6">
    <location>
        <begin position="283"/>
        <end position="300"/>
    </location>
</feature>
<dbReference type="EMBL" id="FUWG01000004">
    <property type="protein sequence ID" value="SJZ31431.1"/>
    <property type="molecule type" value="Genomic_DNA"/>
</dbReference>
<dbReference type="PANTHER" id="PTHR21716">
    <property type="entry name" value="TRANSMEMBRANE PROTEIN"/>
    <property type="match status" value="1"/>
</dbReference>
<dbReference type="PANTHER" id="PTHR21716:SF4">
    <property type="entry name" value="TRANSMEMBRANE PROTEIN 245"/>
    <property type="match status" value="1"/>
</dbReference>
<proteinExistence type="inferred from homology"/>
<dbReference type="GO" id="GO:0016020">
    <property type="term" value="C:membrane"/>
    <property type="evidence" value="ECO:0007669"/>
    <property type="project" value="UniProtKB-SubCell"/>
</dbReference>
<keyword evidence="3 6" id="KW-0812">Transmembrane</keyword>
<dbReference type="AlphaFoldDB" id="A0A1T4JMS0"/>
<gene>
    <name evidence="7" type="ORF">SAMN02745149_00589</name>
</gene>
<evidence type="ECO:0000256" key="5">
    <source>
        <dbReference type="ARBA" id="ARBA00023136"/>
    </source>
</evidence>
<sequence>MNEKVSLQDIFIFGLFALLFCLIVCMMQPFATVLLWTALLYVLIRPLYLKAIARLNSKTRFFQAKRHLLAGVFAIGTLILIVGPIIFLGIQLVQQGISFLQIAETYIRKNSDTMFAAESTQKLFAFIESLGIPLPDANFESVKNSVLDLIQTYSSRLFSIGKSVINTAGTFFISLLFIVFALYFCFLDGPYLGGLIKKAIPINPAHMKILMRKFADITKNLFSGYILVALYQGLASFLLMLAFGIPAALLLSVTLMLASFVPLFGAAIIWFPIGIILCATTSVIKGIAFLVLAAICISFLDNFLRPLFLKDRIHVHPLVIFFAILGGLKVFGMNGLVLGPLIVILFFTVLDLMIEKKSTYPDTSIEVC</sequence>
<feature type="transmembrane region" description="Helical" evidence="6">
    <location>
        <begin position="68"/>
        <end position="90"/>
    </location>
</feature>
<evidence type="ECO:0000313" key="7">
    <source>
        <dbReference type="EMBL" id="SJZ31431.1"/>
    </source>
</evidence>
<comment type="similarity">
    <text evidence="2">Belongs to the autoinducer-2 exporter (AI-2E) (TC 2.A.86) family.</text>
</comment>
<keyword evidence="8" id="KW-1185">Reference proteome</keyword>
<organism evidence="7 8">
    <name type="scientific">Treponema porcinum</name>
    <dbReference type="NCBI Taxonomy" id="261392"/>
    <lineage>
        <taxon>Bacteria</taxon>
        <taxon>Pseudomonadati</taxon>
        <taxon>Spirochaetota</taxon>
        <taxon>Spirochaetia</taxon>
        <taxon>Spirochaetales</taxon>
        <taxon>Treponemataceae</taxon>
        <taxon>Treponema</taxon>
    </lineage>
</organism>
<protein>
    <submittedName>
        <fullName evidence="7">Predicted PurR-regulated permease PerM</fullName>
    </submittedName>
</protein>
<evidence type="ECO:0000256" key="6">
    <source>
        <dbReference type="SAM" id="Phobius"/>
    </source>
</evidence>
<dbReference type="InterPro" id="IPR002549">
    <property type="entry name" value="AI-2E-like"/>
</dbReference>
<dbReference type="Pfam" id="PF01594">
    <property type="entry name" value="AI-2E_transport"/>
    <property type="match status" value="1"/>
</dbReference>
<evidence type="ECO:0000256" key="3">
    <source>
        <dbReference type="ARBA" id="ARBA00022692"/>
    </source>
</evidence>
<dbReference type="OrthoDB" id="343317at2"/>
<dbReference type="RefSeq" id="WP_078932511.1">
    <property type="nucleotide sequence ID" value="NZ_FUWG01000004.1"/>
</dbReference>
<dbReference type="Proteomes" id="UP000190423">
    <property type="component" value="Unassembled WGS sequence"/>
</dbReference>
<evidence type="ECO:0000256" key="4">
    <source>
        <dbReference type="ARBA" id="ARBA00022989"/>
    </source>
</evidence>
<accession>A0A1T4JMS0</accession>
<dbReference type="STRING" id="261392.SAMN02745149_00589"/>
<evidence type="ECO:0000256" key="2">
    <source>
        <dbReference type="ARBA" id="ARBA00009773"/>
    </source>
</evidence>
<name>A0A1T4JMS0_TREPO</name>
<feature type="transmembrane region" description="Helical" evidence="6">
    <location>
        <begin position="164"/>
        <end position="187"/>
    </location>
</feature>
<feature type="transmembrane region" description="Helical" evidence="6">
    <location>
        <begin position="12"/>
        <end position="44"/>
    </location>
</feature>
<keyword evidence="5 6" id="KW-0472">Membrane</keyword>